<keyword evidence="1" id="KW-1133">Transmembrane helix</keyword>
<evidence type="ECO:0000256" key="1">
    <source>
        <dbReference type="SAM" id="Phobius"/>
    </source>
</evidence>
<dbReference type="PROSITE" id="PS51257">
    <property type="entry name" value="PROKAR_LIPOPROTEIN"/>
    <property type="match status" value="1"/>
</dbReference>
<sequence>MTNFPKFNVTKFSNTHFPHPSSSSLSCSGTKLHHIDKRKTREKQTWEMGSACGGDGSGQSLVWWMDDAVKADMLAGEWYHKVRERSCSKDSESIVGRRNRDDGVNSFFLLCCLPCCCCFNTFAFAGFESKF</sequence>
<feature type="transmembrane region" description="Helical" evidence="1">
    <location>
        <begin position="107"/>
        <end position="127"/>
    </location>
</feature>
<dbReference type="Proteomes" id="UP000265566">
    <property type="component" value="Chromosome 8"/>
</dbReference>
<name>A0A396GHI9_MEDTR</name>
<dbReference type="AlphaFoldDB" id="A0A396GHI9"/>
<protein>
    <recommendedName>
        <fullName evidence="3">Transmembrane protein</fullName>
    </recommendedName>
</protein>
<keyword evidence="1" id="KW-0812">Transmembrane</keyword>
<reference evidence="2" key="1">
    <citation type="journal article" date="2018" name="Nat. Plants">
        <title>Whole-genome landscape of Medicago truncatula symbiotic genes.</title>
        <authorList>
            <person name="Pecrix Y."/>
            <person name="Gamas P."/>
            <person name="Carrere S."/>
        </authorList>
    </citation>
    <scope>NUCLEOTIDE SEQUENCE</scope>
    <source>
        <tissue evidence="2">Leaves</tissue>
    </source>
</reference>
<evidence type="ECO:0000313" key="2">
    <source>
        <dbReference type="EMBL" id="RHN40622.1"/>
    </source>
</evidence>
<keyword evidence="1" id="KW-0472">Membrane</keyword>
<gene>
    <name evidence="2" type="ORF">MtrunA17_Chr8g0356681</name>
</gene>
<proteinExistence type="predicted"/>
<dbReference type="Gramene" id="rna46792">
    <property type="protein sequence ID" value="RHN40622.1"/>
    <property type="gene ID" value="gene46792"/>
</dbReference>
<dbReference type="EMBL" id="PSQE01000008">
    <property type="protein sequence ID" value="RHN40622.1"/>
    <property type="molecule type" value="Genomic_DNA"/>
</dbReference>
<accession>A0A396GHI9</accession>
<evidence type="ECO:0008006" key="3">
    <source>
        <dbReference type="Google" id="ProtNLM"/>
    </source>
</evidence>
<comment type="caution">
    <text evidence="2">The sequence shown here is derived from an EMBL/GenBank/DDBJ whole genome shotgun (WGS) entry which is preliminary data.</text>
</comment>
<organism evidence="2">
    <name type="scientific">Medicago truncatula</name>
    <name type="common">Barrel medic</name>
    <name type="synonym">Medicago tribuloides</name>
    <dbReference type="NCBI Taxonomy" id="3880"/>
    <lineage>
        <taxon>Eukaryota</taxon>
        <taxon>Viridiplantae</taxon>
        <taxon>Streptophyta</taxon>
        <taxon>Embryophyta</taxon>
        <taxon>Tracheophyta</taxon>
        <taxon>Spermatophyta</taxon>
        <taxon>Magnoliopsida</taxon>
        <taxon>eudicotyledons</taxon>
        <taxon>Gunneridae</taxon>
        <taxon>Pentapetalae</taxon>
        <taxon>rosids</taxon>
        <taxon>fabids</taxon>
        <taxon>Fabales</taxon>
        <taxon>Fabaceae</taxon>
        <taxon>Papilionoideae</taxon>
        <taxon>50 kb inversion clade</taxon>
        <taxon>NPAAA clade</taxon>
        <taxon>Hologalegina</taxon>
        <taxon>IRL clade</taxon>
        <taxon>Trifolieae</taxon>
        <taxon>Medicago</taxon>
    </lineage>
</organism>